<accession>A0A3A4QX09</accession>
<dbReference type="PROSITE" id="PS50850">
    <property type="entry name" value="MFS"/>
    <property type="match status" value="1"/>
</dbReference>
<feature type="domain" description="Major facilitator superfamily (MFS) profile" evidence="8">
    <location>
        <begin position="228"/>
        <end position="423"/>
    </location>
</feature>
<dbReference type="AlphaFoldDB" id="A0A3A4QX09"/>
<keyword evidence="6 7" id="KW-0472">Membrane</keyword>
<dbReference type="PRINTS" id="PR01988">
    <property type="entry name" value="EXPORTERBACE"/>
</dbReference>
<dbReference type="SUPFAM" id="SSF103473">
    <property type="entry name" value="MFS general substrate transporter"/>
    <property type="match status" value="1"/>
</dbReference>
<dbReference type="EMBL" id="QZJZ01000066">
    <property type="protein sequence ID" value="RJP58470.1"/>
    <property type="molecule type" value="Genomic_DNA"/>
</dbReference>
<evidence type="ECO:0000313" key="9">
    <source>
        <dbReference type="EMBL" id="RJP58470.1"/>
    </source>
</evidence>
<evidence type="ECO:0000313" key="10">
    <source>
        <dbReference type="Proteomes" id="UP000266426"/>
    </source>
</evidence>
<feature type="transmembrane region" description="Helical" evidence="7">
    <location>
        <begin position="293"/>
        <end position="314"/>
    </location>
</feature>
<protein>
    <submittedName>
        <fullName evidence="9">MFS transporter</fullName>
    </submittedName>
</protein>
<feature type="transmembrane region" description="Helical" evidence="7">
    <location>
        <begin position="87"/>
        <end position="107"/>
    </location>
</feature>
<evidence type="ECO:0000256" key="6">
    <source>
        <dbReference type="ARBA" id="ARBA00023136"/>
    </source>
</evidence>
<feature type="transmembrane region" description="Helical" evidence="7">
    <location>
        <begin position="113"/>
        <end position="131"/>
    </location>
</feature>
<feature type="transmembrane region" description="Helical" evidence="7">
    <location>
        <begin position="234"/>
        <end position="255"/>
    </location>
</feature>
<gene>
    <name evidence="9" type="ORF">C4541_07890</name>
</gene>
<dbReference type="GO" id="GO:0005886">
    <property type="term" value="C:plasma membrane"/>
    <property type="evidence" value="ECO:0007669"/>
    <property type="project" value="UniProtKB-SubCell"/>
</dbReference>
<keyword evidence="2" id="KW-0813">Transport</keyword>
<comment type="caution">
    <text evidence="9">The sequence shown here is derived from an EMBL/GenBank/DDBJ whole genome shotgun (WGS) entry which is preliminary data.</text>
</comment>
<keyword evidence="5 7" id="KW-1133">Transmembrane helix</keyword>
<dbReference type="Proteomes" id="UP000266426">
    <property type="component" value="Unassembled WGS sequence"/>
</dbReference>
<evidence type="ECO:0000256" key="7">
    <source>
        <dbReference type="SAM" id="Phobius"/>
    </source>
</evidence>
<feature type="transmembrane region" description="Helical" evidence="7">
    <location>
        <begin position="24"/>
        <end position="48"/>
    </location>
</feature>
<evidence type="ECO:0000259" key="8">
    <source>
        <dbReference type="PROSITE" id="PS50850"/>
    </source>
</evidence>
<evidence type="ECO:0000256" key="5">
    <source>
        <dbReference type="ARBA" id="ARBA00022989"/>
    </source>
</evidence>
<feature type="transmembrane region" description="Helical" evidence="7">
    <location>
        <begin position="180"/>
        <end position="200"/>
    </location>
</feature>
<dbReference type="GO" id="GO:0022857">
    <property type="term" value="F:transmembrane transporter activity"/>
    <property type="evidence" value="ECO:0007669"/>
    <property type="project" value="InterPro"/>
</dbReference>
<dbReference type="Gene3D" id="1.20.1250.20">
    <property type="entry name" value="MFS general substrate transporter like domains"/>
    <property type="match status" value="1"/>
</dbReference>
<dbReference type="Pfam" id="PF05977">
    <property type="entry name" value="MFS_3"/>
    <property type="match status" value="1"/>
</dbReference>
<organism evidence="9 10">
    <name type="scientific">Candidatus Auribacter fodinae</name>
    <dbReference type="NCBI Taxonomy" id="2093366"/>
    <lineage>
        <taxon>Bacteria</taxon>
        <taxon>Pseudomonadati</taxon>
        <taxon>Candidatus Auribacterota</taxon>
        <taxon>Candidatus Auribacteria</taxon>
        <taxon>Candidatus Auribacterales</taxon>
        <taxon>Candidatus Auribacteraceae</taxon>
        <taxon>Candidatus Auribacter</taxon>
    </lineage>
</organism>
<dbReference type="InterPro" id="IPR020846">
    <property type="entry name" value="MFS_dom"/>
</dbReference>
<feature type="transmembrane region" description="Helical" evidence="7">
    <location>
        <begin position="320"/>
        <end position="343"/>
    </location>
</feature>
<sequence>MSFLHTKENVAFIFRSLRSRNYRFYFFGLGISFIGSWMHRIAIAWLAYRLTNSSLILGVVGFATMVPSFIVAPFAGALADSCNRHKMIMAVQLAAVALTSIMAYLIYSGMITITHILLIGSVLGVVFGVDIPLRHSFVIEIVHDRDDLPNAIALNSFLFNAARLIGPAIAGWLIKTSGEGICIVFNGVSYLIFFFALLNIKVDSKHSAAQRDSLLSYIREGFVYAYHNMPIRAILLLLSLVSLIAMPYFVLLPIFARDILKSGPETMGYLTAASGIGALCGVSFLASRKNTSGLELSVGSSAVLLSAGLMIFAFSRILSVSLVAMFIVGFGLMVHMSACNTVLQTVVDDDKRGRIMSLYTMTFMGMAPFGNLLAGWMASIIGAPLTVFLLGCVCLAGVFVYLKKLPEIRKYIVPVYAERGIEV</sequence>
<feature type="transmembrane region" description="Helical" evidence="7">
    <location>
        <begin position="380"/>
        <end position="402"/>
    </location>
</feature>
<dbReference type="InterPro" id="IPR036259">
    <property type="entry name" value="MFS_trans_sf"/>
</dbReference>
<feature type="transmembrane region" description="Helical" evidence="7">
    <location>
        <begin position="267"/>
        <end position="286"/>
    </location>
</feature>
<name>A0A3A4QX09_9BACT</name>
<proteinExistence type="predicted"/>
<dbReference type="InterPro" id="IPR010290">
    <property type="entry name" value="TM_effector"/>
</dbReference>
<feature type="transmembrane region" description="Helical" evidence="7">
    <location>
        <begin position="152"/>
        <end position="174"/>
    </location>
</feature>
<feature type="transmembrane region" description="Helical" evidence="7">
    <location>
        <begin position="355"/>
        <end position="374"/>
    </location>
</feature>
<keyword evidence="4 7" id="KW-0812">Transmembrane</keyword>
<dbReference type="PANTHER" id="PTHR23513:SF11">
    <property type="entry name" value="STAPHYLOFERRIN A TRANSPORTER"/>
    <property type="match status" value="1"/>
</dbReference>
<feature type="transmembrane region" description="Helical" evidence="7">
    <location>
        <begin position="54"/>
        <end position="75"/>
    </location>
</feature>
<dbReference type="CDD" id="cd06173">
    <property type="entry name" value="MFS_MefA_like"/>
    <property type="match status" value="1"/>
</dbReference>
<keyword evidence="3" id="KW-1003">Cell membrane</keyword>
<evidence type="ECO:0000256" key="2">
    <source>
        <dbReference type="ARBA" id="ARBA00022448"/>
    </source>
</evidence>
<dbReference type="InterPro" id="IPR022324">
    <property type="entry name" value="Bacilysin_exporter_BacE_put"/>
</dbReference>
<evidence type="ECO:0000256" key="4">
    <source>
        <dbReference type="ARBA" id="ARBA00022692"/>
    </source>
</evidence>
<evidence type="ECO:0000256" key="1">
    <source>
        <dbReference type="ARBA" id="ARBA00004651"/>
    </source>
</evidence>
<reference evidence="9 10" key="1">
    <citation type="journal article" date="2017" name="ISME J.">
        <title>Energy and carbon metabolisms in a deep terrestrial subsurface fluid microbial community.</title>
        <authorList>
            <person name="Momper L."/>
            <person name="Jungbluth S.P."/>
            <person name="Lee M.D."/>
            <person name="Amend J.P."/>
        </authorList>
    </citation>
    <scope>NUCLEOTIDE SEQUENCE [LARGE SCALE GENOMIC DNA]</scope>
    <source>
        <strain evidence="9">SURF_26</strain>
    </source>
</reference>
<comment type="subcellular location">
    <subcellularLocation>
        <location evidence="1">Cell membrane</location>
        <topology evidence="1">Multi-pass membrane protein</topology>
    </subcellularLocation>
</comment>
<dbReference type="PANTHER" id="PTHR23513">
    <property type="entry name" value="INTEGRAL MEMBRANE EFFLUX PROTEIN-RELATED"/>
    <property type="match status" value="1"/>
</dbReference>
<evidence type="ECO:0000256" key="3">
    <source>
        <dbReference type="ARBA" id="ARBA00022475"/>
    </source>
</evidence>